<comment type="caution">
    <text evidence="1">The sequence shown here is derived from an EMBL/GenBank/DDBJ whole genome shotgun (WGS) entry which is preliminary data.</text>
</comment>
<evidence type="ECO:0000313" key="2">
    <source>
        <dbReference type="EMBL" id="RHH77008.1"/>
    </source>
</evidence>
<accession>A0A1Q6J6U4</accession>
<organism evidence="1 3">
    <name type="scientific">Phocaeicola vulgatus</name>
    <name type="common">Bacteroides vulgatus</name>
    <dbReference type="NCBI Taxonomy" id="821"/>
    <lineage>
        <taxon>Bacteria</taxon>
        <taxon>Pseudomonadati</taxon>
        <taxon>Bacteroidota</taxon>
        <taxon>Bacteroidia</taxon>
        <taxon>Bacteroidales</taxon>
        <taxon>Bacteroidaceae</taxon>
        <taxon>Phocaeicola</taxon>
    </lineage>
</organism>
<name>A0A1Q6J6U4_PHOVU</name>
<reference evidence="2 4" key="2">
    <citation type="submission" date="2018-08" db="EMBL/GenBank/DDBJ databases">
        <title>A genome reference for cultivated species of the human gut microbiota.</title>
        <authorList>
            <person name="Zou Y."/>
            <person name="Xue W."/>
            <person name="Luo G."/>
        </authorList>
    </citation>
    <scope>NUCLEOTIDE SEQUENCE [LARGE SCALE GENOMIC DNA]</scope>
    <source>
        <strain evidence="2 4">AM16-6</strain>
    </source>
</reference>
<evidence type="ECO:0000313" key="1">
    <source>
        <dbReference type="EMBL" id="OKZ48830.1"/>
    </source>
</evidence>
<reference evidence="1 3" key="1">
    <citation type="journal article" date="2016" name="Nat. Biotechnol.">
        <title>Measurement of bacterial replication rates in microbial communities.</title>
        <authorList>
            <person name="Brown C.T."/>
            <person name="Olm M.R."/>
            <person name="Thomas B.C."/>
            <person name="Banfield J.F."/>
        </authorList>
    </citation>
    <scope>NUCLEOTIDE SEQUENCE [LARGE SCALE GENOMIC DNA]</scope>
    <source>
        <strain evidence="1">42_262</strain>
    </source>
</reference>
<proteinExistence type="predicted"/>
<evidence type="ECO:0000313" key="3">
    <source>
        <dbReference type="Proteomes" id="UP000186631"/>
    </source>
</evidence>
<dbReference type="Proteomes" id="UP000283713">
    <property type="component" value="Unassembled WGS sequence"/>
</dbReference>
<evidence type="ECO:0000313" key="4">
    <source>
        <dbReference type="Proteomes" id="UP000283713"/>
    </source>
</evidence>
<gene>
    <name evidence="1" type="ORF">BHV80_09595</name>
    <name evidence="2" type="ORF">DW193_13505</name>
</gene>
<protein>
    <submittedName>
        <fullName evidence="1">Uncharacterized protein</fullName>
    </submittedName>
</protein>
<dbReference type="EMBL" id="QRKA01000020">
    <property type="protein sequence ID" value="RHH77008.1"/>
    <property type="molecule type" value="Genomic_DNA"/>
</dbReference>
<dbReference type="EMBL" id="MNQV01000180">
    <property type="protein sequence ID" value="OKZ48830.1"/>
    <property type="molecule type" value="Genomic_DNA"/>
</dbReference>
<sequence>MYTEVFLISKHHAAMKFSLHIFEIMKVVDACRYHIVRMNHTLHFADSMEFIIIIMHSLRSIISLVRYSVRIVPLHDVSFDACVQANLYRFGINTAPSIAITTIFVDFFGKESCQFAPGVELMSAIRLG</sequence>
<dbReference type="AlphaFoldDB" id="A0A1Q6J6U4"/>
<dbReference type="Proteomes" id="UP000186631">
    <property type="component" value="Unassembled WGS sequence"/>
</dbReference>